<sequence>MKFWNESHQGRIHNGKLLLLIAIAYFFSVVVRFIWIQWAIRHPEFFWNGQLMINTNDGYFFASGVQQALYGMHINNPRIPRFWDYGLVAISTWIVKWTHLSLETVILYLSGFISSLVVIPVVLIGSLFGRTLWGFLAALLASITWSYYNRTMFGYYDTDMFSAMAPMFILYFLMKSVVDFRLQTALYAAIAIALYPFLYDQGRAIVFAMGLIYAAYLIWQHRKERVTYESLILVFVALTPFKLPVPWEYGVHLLLIGGLYIFLCRANIPLQKLIWSAGGLFVLFLVLGDVFPLIWHKVQTYVVTGTNTEGKLHFFAVNQTVREAGRIPFEIFADRISGSIPAFFLALIGYLLLLWKYRPFVLSLPLMGIGFFAWWGGLRFTVYAVPVAALAAVYLFVWIGEQLKDRRLALGLPVIATLAMLYPNITHIIGYKVPTVFNRDEVKDLVKLDRNASSRDYTISWWDYGYPIWFYSDTCTLIDGGKHDEDNFIVSKILQTDSPTLAANLARLAVESYVTDPEHRKVAPRIFSKNDPSLLLDRLAADSYPLPKKSREIYLYLPYRMMGIFPTVMLFGDLDLKTGKALRKPLFMTTTPIGGEGDMIRLSNGLLLDLKSGYLLEGREKKIPLKRLAVAALQKDMKIKTETFNYRPEGKYSAVYLKSYRRIILMDNQTFRSLYVQMFMLGNYDDRLFEPVVLSPYTRIYRLKR</sequence>
<dbReference type="OrthoDB" id="9796223at2"/>
<dbReference type="EMBL" id="CP002452">
    <property type="protein sequence ID" value="ADV47234.1"/>
    <property type="molecule type" value="Genomic_DNA"/>
</dbReference>
<dbReference type="Pfam" id="PF02516">
    <property type="entry name" value="STT3"/>
    <property type="match status" value="1"/>
</dbReference>
<gene>
    <name evidence="4" type="ordered locus">Nitsa_1991</name>
</gene>
<feature type="transmembrane region" description="Helical" evidence="1">
    <location>
        <begin position="180"/>
        <end position="198"/>
    </location>
</feature>
<feature type="domain" description="Oligosaccharyl transferase STT3 N-terminal" evidence="2">
    <location>
        <begin position="20"/>
        <end position="395"/>
    </location>
</feature>
<keyword evidence="4" id="KW-0808">Transferase</keyword>
<feature type="transmembrane region" description="Helical" evidence="1">
    <location>
        <begin position="204"/>
        <end position="219"/>
    </location>
</feature>
<organism evidence="4 5">
    <name type="scientific">Nitratifractor salsuginis (strain DSM 16511 / JCM 12458 / E9I37-1)</name>
    <dbReference type="NCBI Taxonomy" id="749222"/>
    <lineage>
        <taxon>Bacteria</taxon>
        <taxon>Pseudomonadati</taxon>
        <taxon>Campylobacterota</taxon>
        <taxon>Epsilonproteobacteria</taxon>
        <taxon>Campylobacterales</taxon>
        <taxon>Sulfurovaceae</taxon>
        <taxon>Nitratifractor</taxon>
    </lineage>
</organism>
<feature type="transmembrane region" description="Helical" evidence="1">
    <location>
        <begin position="360"/>
        <end position="377"/>
    </location>
</feature>
<keyword evidence="5" id="KW-1185">Reference proteome</keyword>
<dbReference type="Gene3D" id="3.40.1380.40">
    <property type="match status" value="1"/>
</dbReference>
<dbReference type="InterPro" id="IPR048307">
    <property type="entry name" value="STT3_N"/>
</dbReference>
<reference evidence="4 5" key="1">
    <citation type="journal article" date="2011" name="Stand. Genomic Sci.">
        <title>Complete genome sequence of Nitratifractor salsuginis type strain (E9I37-1).</title>
        <authorList>
            <person name="Anderson I."/>
            <person name="Sikorski J."/>
            <person name="Zeytun A."/>
            <person name="Nolan M."/>
            <person name="Lapidus A."/>
            <person name="Lucas S."/>
            <person name="Hammon N."/>
            <person name="Deshpande S."/>
            <person name="Cheng J.F."/>
            <person name="Tapia R."/>
            <person name="Han C."/>
            <person name="Goodwin L."/>
            <person name="Pitluck S."/>
            <person name="Liolios K."/>
            <person name="Pagani I."/>
            <person name="Ivanova N."/>
            <person name="Huntemann M."/>
            <person name="Mavromatis K."/>
            <person name="Ovchinikova G."/>
            <person name="Pati A."/>
            <person name="Chen A."/>
            <person name="Palaniappan K."/>
            <person name="Land M."/>
            <person name="Hauser L."/>
            <person name="Brambilla E.M."/>
            <person name="Ngatchou-Djao O.D."/>
            <person name="Rohde M."/>
            <person name="Tindall B.J."/>
            <person name="Goker M."/>
            <person name="Detter J.C."/>
            <person name="Woyke T."/>
            <person name="Bristow J."/>
            <person name="Eisen J.A."/>
            <person name="Markowitz V."/>
            <person name="Hugenholtz P."/>
            <person name="Klenk H.P."/>
            <person name="Kyrpides N.C."/>
        </authorList>
    </citation>
    <scope>NUCLEOTIDE SEQUENCE [LARGE SCALE GENOMIC DNA]</scope>
    <source>
        <strain evidence="5">DSM 16511 / JCM 12458 / E9I37-1</strain>
    </source>
</reference>
<dbReference type="KEGG" id="nsa:Nitsa_1991"/>
<protein>
    <submittedName>
        <fullName evidence="4">Oligosaccharyl transferase STT3 subunit</fullName>
    </submittedName>
</protein>
<feature type="transmembrane region" description="Helical" evidence="1">
    <location>
        <begin position="383"/>
        <end position="401"/>
    </location>
</feature>
<feature type="domain" description="STT3/PglB/AglB core" evidence="3">
    <location>
        <begin position="455"/>
        <end position="578"/>
    </location>
</feature>
<feature type="transmembrane region" description="Helical" evidence="1">
    <location>
        <begin position="408"/>
        <end position="429"/>
    </location>
</feature>
<evidence type="ECO:0000259" key="3">
    <source>
        <dbReference type="Pfam" id="PF21436"/>
    </source>
</evidence>
<evidence type="ECO:0000313" key="5">
    <source>
        <dbReference type="Proteomes" id="UP000008633"/>
    </source>
</evidence>
<dbReference type="HOGENOM" id="CLU_024679_0_0_7"/>
<dbReference type="Pfam" id="PF21436">
    <property type="entry name" value="STT3-PglB_core"/>
    <property type="match status" value="1"/>
</dbReference>
<name>E6X2V1_NITSE</name>
<feature type="transmembrane region" description="Helical" evidence="1">
    <location>
        <begin position="105"/>
        <end position="124"/>
    </location>
</feature>
<dbReference type="GO" id="GO:0016740">
    <property type="term" value="F:transferase activity"/>
    <property type="evidence" value="ECO:0007669"/>
    <property type="project" value="UniProtKB-KW"/>
</dbReference>
<keyword evidence="1" id="KW-0812">Transmembrane</keyword>
<feature type="transmembrane region" description="Helical" evidence="1">
    <location>
        <begin position="17"/>
        <end position="38"/>
    </location>
</feature>
<feature type="transmembrane region" description="Helical" evidence="1">
    <location>
        <begin position="336"/>
        <end position="353"/>
    </location>
</feature>
<evidence type="ECO:0000259" key="2">
    <source>
        <dbReference type="Pfam" id="PF02516"/>
    </source>
</evidence>
<feature type="transmembrane region" description="Helical" evidence="1">
    <location>
        <begin position="273"/>
        <end position="295"/>
    </location>
</feature>
<dbReference type="UniPathway" id="UPA00378"/>
<accession>E6X2V1</accession>
<evidence type="ECO:0000313" key="4">
    <source>
        <dbReference type="EMBL" id="ADV47234.1"/>
    </source>
</evidence>
<dbReference type="RefSeq" id="WP_013554919.1">
    <property type="nucleotide sequence ID" value="NC_014935.1"/>
</dbReference>
<keyword evidence="1" id="KW-0472">Membrane</keyword>
<dbReference type="InterPro" id="IPR048999">
    <property type="entry name" value="STT3-PglB_core"/>
</dbReference>
<proteinExistence type="predicted"/>
<keyword evidence="1" id="KW-1133">Transmembrane helix</keyword>
<reference evidence="5" key="2">
    <citation type="submission" date="2011-01" db="EMBL/GenBank/DDBJ databases">
        <title>The complete genome of Nitratifractor salsuginis DSM 16511.</title>
        <authorList>
            <consortium name="US DOE Joint Genome Institute (JGI-PGF)"/>
            <person name="Lucas S."/>
            <person name="Copeland A."/>
            <person name="Lapidus A."/>
            <person name="Bruce D."/>
            <person name="Goodwin L."/>
            <person name="Pitluck S."/>
            <person name="Kyrpides N."/>
            <person name="Mavromatis K."/>
            <person name="Ivanova N."/>
            <person name="Mikhailova N."/>
            <person name="Zeytun A."/>
            <person name="Detter J.C."/>
            <person name="Tapia R."/>
            <person name="Han C."/>
            <person name="Land M."/>
            <person name="Hauser L."/>
            <person name="Markowitz V."/>
            <person name="Cheng J.-F."/>
            <person name="Hugenholtz P."/>
            <person name="Woyke T."/>
            <person name="Wu D."/>
            <person name="Tindall B."/>
            <person name="Schuetze A."/>
            <person name="Brambilla E."/>
            <person name="Klenk H.-P."/>
            <person name="Eisen J.A."/>
        </authorList>
    </citation>
    <scope>NUCLEOTIDE SEQUENCE [LARGE SCALE GENOMIC DNA]</scope>
    <source>
        <strain evidence="5">DSM 16511 / JCM 12458 / E9I37-1</strain>
    </source>
</reference>
<dbReference type="AlphaFoldDB" id="E6X2V1"/>
<dbReference type="eggNOG" id="COG1287">
    <property type="taxonomic scope" value="Bacteria"/>
</dbReference>
<dbReference type="Proteomes" id="UP000008633">
    <property type="component" value="Chromosome"/>
</dbReference>
<feature type="transmembrane region" description="Helical" evidence="1">
    <location>
        <begin position="249"/>
        <end position="266"/>
    </location>
</feature>
<dbReference type="GO" id="GO:0016020">
    <property type="term" value="C:membrane"/>
    <property type="evidence" value="ECO:0007669"/>
    <property type="project" value="InterPro"/>
</dbReference>
<evidence type="ECO:0000256" key="1">
    <source>
        <dbReference type="SAM" id="Phobius"/>
    </source>
</evidence>
<dbReference type="STRING" id="749222.Nitsa_1991"/>
<feature type="transmembrane region" description="Helical" evidence="1">
    <location>
        <begin position="131"/>
        <end position="148"/>
    </location>
</feature>